<dbReference type="EMBL" id="LGRX02013811">
    <property type="protein sequence ID" value="KAK3265596.1"/>
    <property type="molecule type" value="Genomic_DNA"/>
</dbReference>
<dbReference type="GO" id="GO:0019787">
    <property type="term" value="F:ubiquitin-like protein transferase activity"/>
    <property type="evidence" value="ECO:0007669"/>
    <property type="project" value="UniProtKB-ARBA"/>
</dbReference>
<dbReference type="SUPFAM" id="SSF54495">
    <property type="entry name" value="UBC-like"/>
    <property type="match status" value="1"/>
</dbReference>
<evidence type="ECO:0000259" key="12">
    <source>
        <dbReference type="PROSITE" id="PS50127"/>
    </source>
</evidence>
<comment type="similarity">
    <text evidence="11">Belongs to the ubiquitin-conjugating enzyme family.</text>
</comment>
<dbReference type="InterPro" id="IPR016135">
    <property type="entry name" value="UBQ-conjugating_enzyme/RWD"/>
</dbReference>
<evidence type="ECO:0000256" key="8">
    <source>
        <dbReference type="ARBA" id="ARBA00039165"/>
    </source>
</evidence>
<evidence type="ECO:0000256" key="7">
    <source>
        <dbReference type="ARBA" id="ARBA00023242"/>
    </source>
</evidence>
<dbReference type="CDD" id="cd23798">
    <property type="entry name" value="UBCc_UBE2I"/>
    <property type="match status" value="1"/>
</dbReference>
<dbReference type="PROSITE" id="PS50127">
    <property type="entry name" value="UBC_2"/>
    <property type="match status" value="1"/>
</dbReference>
<keyword evidence="7" id="KW-0539">Nucleus</keyword>
<evidence type="ECO:0000313" key="13">
    <source>
        <dbReference type="EMBL" id="KAK3265596.1"/>
    </source>
</evidence>
<comment type="pathway">
    <text evidence="2">Protein modification; protein sumoylation.</text>
</comment>
<organism evidence="13 14">
    <name type="scientific">Cymbomonas tetramitiformis</name>
    <dbReference type="NCBI Taxonomy" id="36881"/>
    <lineage>
        <taxon>Eukaryota</taxon>
        <taxon>Viridiplantae</taxon>
        <taxon>Chlorophyta</taxon>
        <taxon>Pyramimonadophyceae</taxon>
        <taxon>Pyramimonadales</taxon>
        <taxon>Pyramimonadaceae</taxon>
        <taxon>Cymbomonas</taxon>
    </lineage>
</organism>
<evidence type="ECO:0000256" key="10">
    <source>
        <dbReference type="PROSITE-ProRule" id="PRU10133"/>
    </source>
</evidence>
<dbReference type="GO" id="GO:0005634">
    <property type="term" value="C:nucleus"/>
    <property type="evidence" value="ECO:0007669"/>
    <property type="project" value="UniProtKB-SubCell"/>
</dbReference>
<feature type="domain" description="UBC core" evidence="12">
    <location>
        <begin position="4"/>
        <end position="157"/>
    </location>
</feature>
<dbReference type="Proteomes" id="UP001190700">
    <property type="component" value="Unassembled WGS sequence"/>
</dbReference>
<feature type="active site" description="Glycyl thioester intermediate" evidence="10">
    <location>
        <position position="93"/>
    </location>
</feature>
<dbReference type="Gene3D" id="3.10.110.10">
    <property type="entry name" value="Ubiquitin Conjugating Enzyme"/>
    <property type="match status" value="1"/>
</dbReference>
<dbReference type="GO" id="GO:0005694">
    <property type="term" value="C:chromosome"/>
    <property type="evidence" value="ECO:0007669"/>
    <property type="project" value="UniProtKB-ARBA"/>
</dbReference>
<comment type="caution">
    <text evidence="13">The sequence shown here is derived from an EMBL/GenBank/DDBJ whole genome shotgun (WGS) entry which is preliminary data.</text>
</comment>
<protein>
    <recommendedName>
        <fullName evidence="8">SUMO-conjugating enzyme UBC9</fullName>
    </recommendedName>
    <alternativeName>
        <fullName evidence="9">Ubiquitin carrier protein 9</fullName>
    </alternativeName>
</protein>
<evidence type="ECO:0000256" key="1">
    <source>
        <dbReference type="ARBA" id="ARBA00004123"/>
    </source>
</evidence>
<dbReference type="AlphaFoldDB" id="A0AAE0FUS0"/>
<name>A0AAE0FUS0_9CHLO</name>
<sequence>MAGIARSRLTQERKNWRKDHPYSFVAKPETRDDGSSDILVWQCIIPGKKGGIWEGGFYPVVLKFSEEYPEKPPQANFPQHFFHPNVYPSGKICLSILNEEKGWRPSLSVKQILQGIQDLLDNPNNGDPAQEKAYHLLLNSKAQYELTVKKEGLLPKDSWYTT</sequence>
<dbReference type="PROSITE" id="PS00183">
    <property type="entry name" value="UBC_1"/>
    <property type="match status" value="1"/>
</dbReference>
<dbReference type="SMART" id="SM00212">
    <property type="entry name" value="UBCc"/>
    <property type="match status" value="1"/>
</dbReference>
<evidence type="ECO:0000313" key="14">
    <source>
        <dbReference type="Proteomes" id="UP001190700"/>
    </source>
</evidence>
<comment type="subcellular location">
    <subcellularLocation>
        <location evidence="1">Nucleus</location>
    </subcellularLocation>
</comment>
<keyword evidence="5 11" id="KW-0833">Ubl conjugation pathway</keyword>
<dbReference type="InterPro" id="IPR050113">
    <property type="entry name" value="Ub_conjugating_enzyme"/>
</dbReference>
<evidence type="ECO:0000256" key="9">
    <source>
        <dbReference type="ARBA" id="ARBA00044296"/>
    </source>
</evidence>
<keyword evidence="6 11" id="KW-0067">ATP-binding</keyword>
<dbReference type="PANTHER" id="PTHR24067">
    <property type="entry name" value="UBIQUITIN-CONJUGATING ENZYME E2"/>
    <property type="match status" value="1"/>
</dbReference>
<dbReference type="FunFam" id="3.10.110.10:FF:000035">
    <property type="entry name" value="SUMO-conjugating enzyme ubc9"/>
    <property type="match status" value="1"/>
</dbReference>
<evidence type="ECO:0000256" key="5">
    <source>
        <dbReference type="ARBA" id="ARBA00022786"/>
    </source>
</evidence>
<evidence type="ECO:0000256" key="3">
    <source>
        <dbReference type="ARBA" id="ARBA00022679"/>
    </source>
</evidence>
<dbReference type="Pfam" id="PF00179">
    <property type="entry name" value="UQ_con"/>
    <property type="match status" value="1"/>
</dbReference>
<dbReference type="InterPro" id="IPR000608">
    <property type="entry name" value="UBC"/>
</dbReference>
<keyword evidence="4 11" id="KW-0547">Nucleotide-binding</keyword>
<accession>A0AAE0FUS0</accession>
<keyword evidence="14" id="KW-1185">Reference proteome</keyword>
<reference evidence="13 14" key="1">
    <citation type="journal article" date="2015" name="Genome Biol. Evol.">
        <title>Comparative Genomics of a Bacterivorous Green Alga Reveals Evolutionary Causalities and Consequences of Phago-Mixotrophic Mode of Nutrition.</title>
        <authorList>
            <person name="Burns J.A."/>
            <person name="Paasch A."/>
            <person name="Narechania A."/>
            <person name="Kim E."/>
        </authorList>
    </citation>
    <scope>NUCLEOTIDE SEQUENCE [LARGE SCALE GENOMIC DNA]</scope>
    <source>
        <strain evidence="13 14">PLY_AMNH</strain>
    </source>
</reference>
<dbReference type="InterPro" id="IPR023313">
    <property type="entry name" value="UBQ-conjugating_AS"/>
</dbReference>
<evidence type="ECO:0000256" key="4">
    <source>
        <dbReference type="ARBA" id="ARBA00022741"/>
    </source>
</evidence>
<evidence type="ECO:0000256" key="2">
    <source>
        <dbReference type="ARBA" id="ARBA00004718"/>
    </source>
</evidence>
<proteinExistence type="inferred from homology"/>
<keyword evidence="3" id="KW-0808">Transferase</keyword>
<gene>
    <name evidence="13" type="ORF">CYMTET_25731</name>
</gene>
<evidence type="ECO:0000256" key="11">
    <source>
        <dbReference type="RuleBase" id="RU362109"/>
    </source>
</evidence>
<dbReference type="GO" id="GO:0005524">
    <property type="term" value="F:ATP binding"/>
    <property type="evidence" value="ECO:0007669"/>
    <property type="project" value="UniProtKB-UniRule"/>
</dbReference>
<evidence type="ECO:0000256" key="6">
    <source>
        <dbReference type="ARBA" id="ARBA00022840"/>
    </source>
</evidence>